<keyword evidence="2" id="KW-1185">Reference proteome</keyword>
<proteinExistence type="predicted"/>
<evidence type="ECO:0000313" key="2">
    <source>
        <dbReference type="Proteomes" id="UP000789920"/>
    </source>
</evidence>
<dbReference type="Proteomes" id="UP000789920">
    <property type="component" value="Unassembled WGS sequence"/>
</dbReference>
<accession>A0ACA9RLG9</accession>
<dbReference type="EMBL" id="CAJVQC010057760">
    <property type="protein sequence ID" value="CAG8797935.1"/>
    <property type="molecule type" value="Genomic_DNA"/>
</dbReference>
<evidence type="ECO:0000313" key="1">
    <source>
        <dbReference type="EMBL" id="CAG8797935.1"/>
    </source>
</evidence>
<feature type="non-terminal residue" evidence="1">
    <location>
        <position position="1"/>
    </location>
</feature>
<gene>
    <name evidence="1" type="ORF">RPERSI_LOCUS20433</name>
</gene>
<reference evidence="1" key="1">
    <citation type="submission" date="2021-06" db="EMBL/GenBank/DDBJ databases">
        <authorList>
            <person name="Kallberg Y."/>
            <person name="Tangrot J."/>
            <person name="Rosling A."/>
        </authorList>
    </citation>
    <scope>NUCLEOTIDE SEQUENCE</scope>
    <source>
        <strain evidence="1">MA461A</strain>
    </source>
</reference>
<name>A0ACA9RLG9_9GLOM</name>
<protein>
    <submittedName>
        <fullName evidence="1">7229_t:CDS:1</fullName>
    </submittedName>
</protein>
<organism evidence="1 2">
    <name type="scientific">Racocetra persica</name>
    <dbReference type="NCBI Taxonomy" id="160502"/>
    <lineage>
        <taxon>Eukaryota</taxon>
        <taxon>Fungi</taxon>
        <taxon>Fungi incertae sedis</taxon>
        <taxon>Mucoromycota</taxon>
        <taxon>Glomeromycotina</taxon>
        <taxon>Glomeromycetes</taxon>
        <taxon>Diversisporales</taxon>
        <taxon>Gigasporaceae</taxon>
        <taxon>Racocetra</taxon>
    </lineage>
</organism>
<feature type="non-terminal residue" evidence="1">
    <location>
        <position position="260"/>
    </location>
</feature>
<sequence length="260" mass="30772">YKPLFNEQQIMIDGFMEAENFINLMGYHKLVEWFKCKPKFMDFSTENNLERYEFLNSAKCLGGIHLKEFSDEIRYVFIQARQEPQYNFIPHLMKLKDLPNCKFIGYGSSCWPSGPSIDLEEWFLHGGFVTITYETFNAQSHIFDRLYNVFQYQSTLHVSSTWKVVIYKNVEDNLIKNFEAFHCRQSLISLRTIRLSLKDGTSQYFEADELFCQKERHFIIICEPDEKHHDIIPVPGVDRLTLQEFELKFGPTEKILLQSS</sequence>
<comment type="caution">
    <text evidence="1">The sequence shown here is derived from an EMBL/GenBank/DDBJ whole genome shotgun (WGS) entry which is preliminary data.</text>
</comment>